<evidence type="ECO:0000313" key="1">
    <source>
        <dbReference type="EMBL" id="KAH3700420.1"/>
    </source>
</evidence>
<reference evidence="1" key="2">
    <citation type="submission" date="2020-11" db="EMBL/GenBank/DDBJ databases">
        <authorList>
            <person name="McCartney M.A."/>
            <person name="Auch B."/>
            <person name="Kono T."/>
            <person name="Mallez S."/>
            <person name="Becker A."/>
            <person name="Gohl D.M."/>
            <person name="Silverstein K.A.T."/>
            <person name="Koren S."/>
            <person name="Bechman K.B."/>
            <person name="Herman A."/>
            <person name="Abrahante J.E."/>
            <person name="Garbe J."/>
        </authorList>
    </citation>
    <scope>NUCLEOTIDE SEQUENCE</scope>
    <source>
        <strain evidence="1">Duluth1</strain>
        <tissue evidence="1">Whole animal</tissue>
    </source>
</reference>
<organism evidence="1 2">
    <name type="scientific">Dreissena polymorpha</name>
    <name type="common">Zebra mussel</name>
    <name type="synonym">Mytilus polymorpha</name>
    <dbReference type="NCBI Taxonomy" id="45954"/>
    <lineage>
        <taxon>Eukaryota</taxon>
        <taxon>Metazoa</taxon>
        <taxon>Spiralia</taxon>
        <taxon>Lophotrochozoa</taxon>
        <taxon>Mollusca</taxon>
        <taxon>Bivalvia</taxon>
        <taxon>Autobranchia</taxon>
        <taxon>Heteroconchia</taxon>
        <taxon>Euheterodonta</taxon>
        <taxon>Imparidentia</taxon>
        <taxon>Neoheterodontei</taxon>
        <taxon>Myida</taxon>
        <taxon>Dreissenoidea</taxon>
        <taxon>Dreissenidae</taxon>
        <taxon>Dreissena</taxon>
    </lineage>
</organism>
<reference evidence="1" key="1">
    <citation type="journal article" date="2019" name="bioRxiv">
        <title>The Genome of the Zebra Mussel, Dreissena polymorpha: A Resource for Invasive Species Research.</title>
        <authorList>
            <person name="McCartney M.A."/>
            <person name="Auch B."/>
            <person name="Kono T."/>
            <person name="Mallez S."/>
            <person name="Zhang Y."/>
            <person name="Obille A."/>
            <person name="Becker A."/>
            <person name="Abrahante J.E."/>
            <person name="Garbe J."/>
            <person name="Badalamenti J.P."/>
            <person name="Herman A."/>
            <person name="Mangelson H."/>
            <person name="Liachko I."/>
            <person name="Sullivan S."/>
            <person name="Sone E.D."/>
            <person name="Koren S."/>
            <person name="Silverstein K.A.T."/>
            <person name="Beckman K.B."/>
            <person name="Gohl D.M."/>
        </authorList>
    </citation>
    <scope>NUCLEOTIDE SEQUENCE</scope>
    <source>
        <strain evidence="1">Duluth1</strain>
        <tissue evidence="1">Whole animal</tissue>
    </source>
</reference>
<protein>
    <submittedName>
        <fullName evidence="1">Uncharacterized protein</fullName>
    </submittedName>
</protein>
<keyword evidence="2" id="KW-1185">Reference proteome</keyword>
<gene>
    <name evidence="1" type="ORF">DPMN_075396</name>
</gene>
<comment type="caution">
    <text evidence="1">The sequence shown here is derived from an EMBL/GenBank/DDBJ whole genome shotgun (WGS) entry which is preliminary data.</text>
</comment>
<dbReference type="AlphaFoldDB" id="A0A9D3YJH1"/>
<sequence length="61" mass="7278">MLKAFKSITGLQEPFSFEQEKDDCKILENMDIVPFLPPVFQKNTNGLWNMRMRRYQFYGDA</sequence>
<accession>A0A9D3YJH1</accession>
<evidence type="ECO:0000313" key="2">
    <source>
        <dbReference type="Proteomes" id="UP000828390"/>
    </source>
</evidence>
<name>A0A9D3YJH1_DREPO</name>
<dbReference type="Proteomes" id="UP000828390">
    <property type="component" value="Unassembled WGS sequence"/>
</dbReference>
<proteinExistence type="predicted"/>
<dbReference type="EMBL" id="JAIWYP010000015">
    <property type="protein sequence ID" value="KAH3700420.1"/>
    <property type="molecule type" value="Genomic_DNA"/>
</dbReference>